<feature type="compositionally biased region" description="Basic residues" evidence="1">
    <location>
        <begin position="1"/>
        <end position="15"/>
    </location>
</feature>
<proteinExistence type="predicted"/>
<accession>A0A8T0IJS9</accession>
<sequence>MIRASRLSKLRRPHQSPRGAPSSMDASRNARMGSSCAHTPWFPWKSSPTGPEAGSCAARAYHHGRSAETHPKPSKRRTRRLTRRGGRMRSPPRIIELEPRIPKVLPP</sequence>
<dbReference type="Proteomes" id="UP000822688">
    <property type="component" value="Chromosome 3"/>
</dbReference>
<reference evidence="2" key="1">
    <citation type="submission" date="2020-06" db="EMBL/GenBank/DDBJ databases">
        <title>WGS assembly of Ceratodon purpureus strain R40.</title>
        <authorList>
            <person name="Carey S.B."/>
            <person name="Jenkins J."/>
            <person name="Shu S."/>
            <person name="Lovell J.T."/>
            <person name="Sreedasyam A."/>
            <person name="Maumus F."/>
            <person name="Tiley G.P."/>
            <person name="Fernandez-Pozo N."/>
            <person name="Barry K."/>
            <person name="Chen C."/>
            <person name="Wang M."/>
            <person name="Lipzen A."/>
            <person name="Daum C."/>
            <person name="Saski C.A."/>
            <person name="Payton A.C."/>
            <person name="Mcbreen J.C."/>
            <person name="Conrad R.E."/>
            <person name="Kollar L.M."/>
            <person name="Olsson S."/>
            <person name="Huttunen S."/>
            <person name="Landis J.B."/>
            <person name="Wickett N.J."/>
            <person name="Johnson M.G."/>
            <person name="Rensing S.A."/>
            <person name="Grimwood J."/>
            <person name="Schmutz J."/>
            <person name="Mcdaniel S.F."/>
        </authorList>
    </citation>
    <scope>NUCLEOTIDE SEQUENCE</scope>
    <source>
        <strain evidence="2">R40</strain>
    </source>
</reference>
<protein>
    <submittedName>
        <fullName evidence="2">Uncharacterized protein</fullName>
    </submittedName>
</protein>
<feature type="region of interest" description="Disordered" evidence="1">
    <location>
        <begin position="1"/>
        <end position="107"/>
    </location>
</feature>
<evidence type="ECO:0000313" key="3">
    <source>
        <dbReference type="Proteomes" id="UP000822688"/>
    </source>
</evidence>
<evidence type="ECO:0000256" key="1">
    <source>
        <dbReference type="SAM" id="MobiDB-lite"/>
    </source>
</evidence>
<name>A0A8T0IJS9_CERPU</name>
<dbReference type="AlphaFoldDB" id="A0A8T0IJS9"/>
<evidence type="ECO:0000313" key="2">
    <source>
        <dbReference type="EMBL" id="KAG0583161.1"/>
    </source>
</evidence>
<comment type="caution">
    <text evidence="2">The sequence shown here is derived from an EMBL/GenBank/DDBJ whole genome shotgun (WGS) entry which is preliminary data.</text>
</comment>
<organism evidence="2 3">
    <name type="scientific">Ceratodon purpureus</name>
    <name type="common">Fire moss</name>
    <name type="synonym">Dicranum purpureum</name>
    <dbReference type="NCBI Taxonomy" id="3225"/>
    <lineage>
        <taxon>Eukaryota</taxon>
        <taxon>Viridiplantae</taxon>
        <taxon>Streptophyta</taxon>
        <taxon>Embryophyta</taxon>
        <taxon>Bryophyta</taxon>
        <taxon>Bryophytina</taxon>
        <taxon>Bryopsida</taxon>
        <taxon>Dicranidae</taxon>
        <taxon>Pseudoditrichales</taxon>
        <taxon>Ditrichaceae</taxon>
        <taxon>Ceratodon</taxon>
    </lineage>
</organism>
<keyword evidence="3" id="KW-1185">Reference proteome</keyword>
<gene>
    <name evidence="2" type="ORF">KC19_3G114300</name>
</gene>
<dbReference type="EMBL" id="CM026423">
    <property type="protein sequence ID" value="KAG0583161.1"/>
    <property type="molecule type" value="Genomic_DNA"/>
</dbReference>
<feature type="compositionally biased region" description="Basic residues" evidence="1">
    <location>
        <begin position="72"/>
        <end position="87"/>
    </location>
</feature>